<organism evidence="2 3">
    <name type="scientific">Belliella pelovolcani</name>
    <dbReference type="NCBI Taxonomy" id="529505"/>
    <lineage>
        <taxon>Bacteria</taxon>
        <taxon>Pseudomonadati</taxon>
        <taxon>Bacteroidota</taxon>
        <taxon>Cytophagia</taxon>
        <taxon>Cytophagales</taxon>
        <taxon>Cyclobacteriaceae</taxon>
        <taxon>Belliella</taxon>
    </lineage>
</organism>
<dbReference type="InterPro" id="IPR000600">
    <property type="entry name" value="ROK"/>
</dbReference>
<evidence type="ECO:0000313" key="3">
    <source>
        <dbReference type="Proteomes" id="UP000186026"/>
    </source>
</evidence>
<dbReference type="Gene3D" id="3.30.420.40">
    <property type="match status" value="2"/>
</dbReference>
<accession>A0A1N7NBZ2</accession>
<proteinExistence type="inferred from homology"/>
<dbReference type="PANTHER" id="PTHR18964">
    <property type="entry name" value="ROK (REPRESSOR, ORF, KINASE) FAMILY"/>
    <property type="match status" value="1"/>
</dbReference>
<dbReference type="Proteomes" id="UP000186026">
    <property type="component" value="Unassembled WGS sequence"/>
</dbReference>
<reference evidence="3" key="1">
    <citation type="submission" date="2017-01" db="EMBL/GenBank/DDBJ databases">
        <authorList>
            <person name="Varghese N."/>
            <person name="Submissions S."/>
        </authorList>
    </citation>
    <scope>NUCLEOTIDE SEQUENCE [LARGE SCALE GENOMIC DNA]</scope>
    <source>
        <strain evidence="3">DSM 46698</strain>
    </source>
</reference>
<dbReference type="GO" id="GO:0016301">
    <property type="term" value="F:kinase activity"/>
    <property type="evidence" value="ECO:0007669"/>
    <property type="project" value="UniProtKB-KW"/>
</dbReference>
<evidence type="ECO:0000256" key="1">
    <source>
        <dbReference type="ARBA" id="ARBA00006479"/>
    </source>
</evidence>
<protein>
    <submittedName>
        <fullName evidence="2">Glucokinase</fullName>
    </submittedName>
</protein>
<sequence length="288" mass="31605">MKLKFKMKKNQGILGIDIGGTNIKSGILTENKLKDIKSFPTPAFQSKEIIFQSILDLISSYNHEEFHGIGIGVPGLIELSTGTILSINNIPMLENSNLKNYLETHTKLSVKIDNDANCFVLGAYKFGAFCDMKHIVGISLGTGLGSGIIINKTLYQGVNAAAGEWSAIPYNGKTFEDYCSSKFFVREYRQSADYLATLAINGEKHALEAFQQFGVHLAELIKYVSYTLSPEGIILGGSISQSHQLFMGSLIDQLKISQYPSLMEKLKINISDVQEPGILGAAALHFEK</sequence>
<dbReference type="PANTHER" id="PTHR18964:SF149">
    <property type="entry name" value="BIFUNCTIONAL UDP-N-ACETYLGLUCOSAMINE 2-EPIMERASE_N-ACETYLMANNOSAMINE KINASE"/>
    <property type="match status" value="1"/>
</dbReference>
<evidence type="ECO:0000313" key="2">
    <source>
        <dbReference type="EMBL" id="SIS95905.1"/>
    </source>
</evidence>
<comment type="similarity">
    <text evidence="1">Belongs to the ROK (NagC/XylR) family.</text>
</comment>
<keyword evidence="2" id="KW-0418">Kinase</keyword>
<gene>
    <name evidence="2" type="ORF">SAMN05421761_10971</name>
</gene>
<keyword evidence="2" id="KW-0808">Transferase</keyword>
<dbReference type="STRING" id="529505.SAMN05421761_10971"/>
<dbReference type="EMBL" id="FTOP01000009">
    <property type="protein sequence ID" value="SIS95905.1"/>
    <property type="molecule type" value="Genomic_DNA"/>
</dbReference>
<dbReference type="AlphaFoldDB" id="A0A1N7NBZ2"/>
<dbReference type="SUPFAM" id="SSF53067">
    <property type="entry name" value="Actin-like ATPase domain"/>
    <property type="match status" value="1"/>
</dbReference>
<name>A0A1N7NBZ2_9BACT</name>
<dbReference type="InterPro" id="IPR043129">
    <property type="entry name" value="ATPase_NBD"/>
</dbReference>
<dbReference type="Pfam" id="PF00480">
    <property type="entry name" value="ROK"/>
    <property type="match status" value="1"/>
</dbReference>
<keyword evidence="3" id="KW-1185">Reference proteome</keyword>